<reference evidence="1" key="1">
    <citation type="journal article" date="2018" name="J. Virol.">
        <title>Copy number heterogeneity, large origin tandem repeats, and interspecies recombination in HHV-6A and HHV-6B reference strains.</title>
        <authorList>
            <person name="Greninger A.L."/>
            <person name="Roychoudhury P."/>
            <person name="Makhsous N."/>
            <person name="Hanson D."/>
            <person name="Chase J."/>
            <person name="Krueger G."/>
            <person name="Xie H."/>
            <person name="Huang M.-L."/>
            <person name="Saunders L."/>
            <person name="Ablashi D."/>
            <person name="Koelle D.M."/>
            <person name="Cook L."/>
            <person name="Jerome K.R."/>
        </authorList>
    </citation>
    <scope>NUCLEOTIDE SEQUENCE</scope>
    <source>
        <strain evidence="1">ABI-HHV6A</strain>
    </source>
</reference>
<proteinExistence type="predicted"/>
<sequence length="44" mass="5216">MQNRLNLTLKLQQVNVRVDVNSMCRMRCKLFHGKLKTPNLFTII</sequence>
<evidence type="ECO:0000313" key="1">
    <source>
        <dbReference type="EMBL" id="AVI07393.1"/>
    </source>
</evidence>
<protein>
    <submittedName>
        <fullName evidence="1">Uncharacterized protein</fullName>
    </submittedName>
</protein>
<accession>A0A2L2Q8N3</accession>
<organism evidence="1">
    <name type="scientific">Human betaherpesvirus 6A</name>
    <dbReference type="NCBI Taxonomy" id="32603"/>
    <lineage>
        <taxon>Viruses</taxon>
        <taxon>Duplodnaviria</taxon>
        <taxon>Heunggongvirae</taxon>
        <taxon>Peploviricota</taxon>
        <taxon>Herviviricetes</taxon>
        <taxon>Herpesvirales</taxon>
        <taxon>Orthoherpesviridae</taxon>
        <taxon>Betaherpesvirinae</taxon>
        <taxon>Roseolovirus</taxon>
        <taxon>Roseolovirus humanbeta6a</taxon>
    </lineage>
</organism>
<dbReference type="EMBL" id="MF994813">
    <property type="protein sequence ID" value="AVI07393.1"/>
    <property type="molecule type" value="Genomic_DNA"/>
</dbReference>
<name>A0A2L2Q8N3_9BETA</name>